<reference evidence="2" key="1">
    <citation type="journal article" date="2015" name="Nature">
        <title>Complex archaea that bridge the gap between prokaryotes and eukaryotes.</title>
        <authorList>
            <person name="Spang A."/>
            <person name="Saw J.H."/>
            <person name="Jorgensen S.L."/>
            <person name="Zaremba-Niedzwiedzka K."/>
            <person name="Martijn J."/>
            <person name="Lind A.E."/>
            <person name="van Eijk R."/>
            <person name="Schleper C."/>
            <person name="Guy L."/>
            <person name="Ettema T.J."/>
        </authorList>
    </citation>
    <scope>NUCLEOTIDE SEQUENCE</scope>
</reference>
<name>A0A0F9EMK0_9ZZZZ</name>
<sequence>MAAHPFSGDARDIEKDWRRGQWRVATGAIVALLVAAGPLYAVVYAAEALFKAIFYQVVQ</sequence>
<keyword evidence="1" id="KW-1133">Transmembrane helix</keyword>
<evidence type="ECO:0000256" key="1">
    <source>
        <dbReference type="SAM" id="Phobius"/>
    </source>
</evidence>
<feature type="transmembrane region" description="Helical" evidence="1">
    <location>
        <begin position="24"/>
        <end position="46"/>
    </location>
</feature>
<accession>A0A0F9EMK0</accession>
<organism evidence="2">
    <name type="scientific">marine sediment metagenome</name>
    <dbReference type="NCBI Taxonomy" id="412755"/>
    <lineage>
        <taxon>unclassified sequences</taxon>
        <taxon>metagenomes</taxon>
        <taxon>ecological metagenomes</taxon>
    </lineage>
</organism>
<keyword evidence="1" id="KW-0812">Transmembrane</keyword>
<protein>
    <submittedName>
        <fullName evidence="2">Uncharacterized protein</fullName>
    </submittedName>
</protein>
<proteinExistence type="predicted"/>
<gene>
    <name evidence="2" type="ORF">LCGC14_2348360</name>
</gene>
<dbReference type="AlphaFoldDB" id="A0A0F9EMK0"/>
<evidence type="ECO:0000313" key="2">
    <source>
        <dbReference type="EMBL" id="KKL46160.1"/>
    </source>
</evidence>
<keyword evidence="1" id="KW-0472">Membrane</keyword>
<comment type="caution">
    <text evidence="2">The sequence shown here is derived from an EMBL/GenBank/DDBJ whole genome shotgun (WGS) entry which is preliminary data.</text>
</comment>
<dbReference type="EMBL" id="LAZR01034136">
    <property type="protein sequence ID" value="KKL46160.1"/>
    <property type="molecule type" value="Genomic_DNA"/>
</dbReference>